<evidence type="ECO:0000256" key="7">
    <source>
        <dbReference type="ARBA" id="ARBA00022723"/>
    </source>
</evidence>
<evidence type="ECO:0000256" key="1">
    <source>
        <dbReference type="ARBA" id="ARBA00007532"/>
    </source>
</evidence>
<dbReference type="PANTHER" id="PTHR43014:SF2">
    <property type="entry name" value="MERCURIC REDUCTASE"/>
    <property type="match status" value="1"/>
</dbReference>
<dbReference type="Gene3D" id="3.50.50.60">
    <property type="entry name" value="FAD/NAD(P)-binding domain"/>
    <property type="match status" value="2"/>
</dbReference>
<sequence length="466" mass="47715">MDDDVEDTAALDLVVIGSGGAAMAAAIAARGAGKTVVLVEHATLGGTCVNVGCVPSKTLLAAAGARHGALGNPFPGAPTSSGPVDLGALVEQKDELTGRLRQAKYADVAAAHGFEVRPGHARFADPDTLLVDDEPLAAHAYLIATGSEPSRPPLPGLDEVDWLSSTTAMEQTELPESLVVIGGGYVGMEQAQLFAHLGAQVTLVGRLAPTAEPELADTLRRVFADDSITVIEDRAVQVDVGTGEATVVTGGRQRASGARLLVATGRTPRTNGLGLDAAGVQTDERGFVAVDEAQRSSNPRVFAAGDVSGAPQYVYVAAATGRVAALNATDAAGPRPAIVDYTGLPAVVFTRPQLASAGLSETQALAAGYRCDCRVLDLADVPRALANRDTRGVIKVVADAESGRMLGVHAAAEAAGEIMLAATYAITAGMTVDDVADTWAPYLTMAEGLRIAAGQFRNQMPTSCCA</sequence>
<dbReference type="GO" id="GO:0016152">
    <property type="term" value="F:mercury (II) reductase (NADP+) activity"/>
    <property type="evidence" value="ECO:0007669"/>
    <property type="project" value="UniProtKB-EC"/>
</dbReference>
<dbReference type="GO" id="GO:0050787">
    <property type="term" value="P:detoxification of mercury ion"/>
    <property type="evidence" value="ECO:0007669"/>
    <property type="project" value="InterPro"/>
</dbReference>
<evidence type="ECO:0000256" key="5">
    <source>
        <dbReference type="ARBA" id="ARBA00022466"/>
    </source>
</evidence>
<organism evidence="21 22">
    <name type="scientific">Pseudonocardia alni</name>
    <name type="common">Amycolata alni</name>
    <dbReference type="NCBI Taxonomy" id="33907"/>
    <lineage>
        <taxon>Bacteria</taxon>
        <taxon>Bacillati</taxon>
        <taxon>Actinomycetota</taxon>
        <taxon>Actinomycetes</taxon>
        <taxon>Pseudonocardiales</taxon>
        <taxon>Pseudonocardiaceae</taxon>
        <taxon>Pseudonocardia</taxon>
    </lineage>
</organism>
<comment type="catalytic activity">
    <reaction evidence="15">
        <text>Hg + NADP(+) + H(+) = Hg(2+) + NADPH</text>
        <dbReference type="Rhea" id="RHEA:23856"/>
        <dbReference type="ChEBI" id="CHEBI:15378"/>
        <dbReference type="ChEBI" id="CHEBI:16170"/>
        <dbReference type="ChEBI" id="CHEBI:16793"/>
        <dbReference type="ChEBI" id="CHEBI:57783"/>
        <dbReference type="ChEBI" id="CHEBI:58349"/>
        <dbReference type="EC" id="1.16.1.1"/>
    </reaction>
</comment>
<feature type="binding site" evidence="16">
    <location>
        <begin position="182"/>
        <end position="189"/>
    </location>
    <ligand>
        <name>NAD(+)</name>
        <dbReference type="ChEBI" id="CHEBI:57540"/>
    </ligand>
</feature>
<keyword evidence="13 18" id="KW-0676">Redox-active center</keyword>
<dbReference type="AlphaFoldDB" id="A0A852WFI9"/>
<keyword evidence="6 18" id="KW-0285">Flavoprotein</keyword>
<keyword evidence="9" id="KW-0521">NADP</keyword>
<evidence type="ECO:0000256" key="14">
    <source>
        <dbReference type="ARBA" id="ARBA00031725"/>
    </source>
</evidence>
<keyword evidence="10" id="KW-0476">Mercury</keyword>
<keyword evidence="7" id="KW-0479">Metal-binding</keyword>
<evidence type="ECO:0000259" key="19">
    <source>
        <dbReference type="Pfam" id="PF02852"/>
    </source>
</evidence>
<keyword evidence="16" id="KW-0547">Nucleotide-binding</keyword>
<dbReference type="InterPro" id="IPR004099">
    <property type="entry name" value="Pyr_nucl-diS_OxRdtase_dimer"/>
</dbReference>
<keyword evidence="16" id="KW-0520">NAD</keyword>
<dbReference type="NCBIfam" id="TIGR02053">
    <property type="entry name" value="MerA"/>
    <property type="match status" value="1"/>
</dbReference>
<proteinExistence type="inferred from homology"/>
<evidence type="ECO:0000256" key="3">
    <source>
        <dbReference type="ARBA" id="ARBA00012661"/>
    </source>
</evidence>
<evidence type="ECO:0000256" key="13">
    <source>
        <dbReference type="ARBA" id="ARBA00023284"/>
    </source>
</evidence>
<dbReference type="SUPFAM" id="SSF55424">
    <property type="entry name" value="FAD/NAD-linked reductases, dimerisation (C-terminal) domain"/>
    <property type="match status" value="1"/>
</dbReference>
<evidence type="ECO:0000256" key="15">
    <source>
        <dbReference type="ARBA" id="ARBA00048984"/>
    </source>
</evidence>
<dbReference type="EC" id="1.16.1.1" evidence="3"/>
<comment type="caution">
    <text evidence="21">The sequence shown here is derived from an EMBL/GenBank/DDBJ whole genome shotgun (WGS) entry which is preliminary data.</text>
</comment>
<evidence type="ECO:0000256" key="8">
    <source>
        <dbReference type="ARBA" id="ARBA00022827"/>
    </source>
</evidence>
<evidence type="ECO:0000256" key="9">
    <source>
        <dbReference type="ARBA" id="ARBA00022857"/>
    </source>
</evidence>
<dbReference type="EMBL" id="JACCCZ010000002">
    <property type="protein sequence ID" value="NYG05454.1"/>
    <property type="molecule type" value="Genomic_DNA"/>
</dbReference>
<accession>A0A852WFI9</accession>
<keyword evidence="5" id="KW-0475">Mercuric resistance</keyword>
<comment type="similarity">
    <text evidence="1 18">Belongs to the class-I pyridine nucleotide-disulfide oxidoreductase family.</text>
</comment>
<evidence type="ECO:0000313" key="21">
    <source>
        <dbReference type="EMBL" id="NYG05454.1"/>
    </source>
</evidence>
<feature type="binding site" evidence="16">
    <location>
        <position position="57"/>
    </location>
    <ligand>
        <name>FAD</name>
        <dbReference type="ChEBI" id="CHEBI:57692"/>
    </ligand>
</feature>
<feature type="domain" description="FAD/NAD(P)-binding" evidence="20">
    <location>
        <begin position="12"/>
        <end position="321"/>
    </location>
</feature>
<protein>
    <recommendedName>
        <fullName evidence="4">Mercuric reductase</fullName>
        <ecNumber evidence="3">1.16.1.1</ecNumber>
    </recommendedName>
    <alternativeName>
        <fullName evidence="14">Hg(II) reductase</fullName>
    </alternativeName>
</protein>
<evidence type="ECO:0000256" key="4">
    <source>
        <dbReference type="ARBA" id="ARBA00014791"/>
    </source>
</evidence>
<keyword evidence="22" id="KW-1185">Reference proteome</keyword>
<dbReference type="PRINTS" id="PR00368">
    <property type="entry name" value="FADPNR"/>
</dbReference>
<dbReference type="PRINTS" id="PR00411">
    <property type="entry name" value="PNDRDTASEI"/>
</dbReference>
<comment type="subunit">
    <text evidence="2">Homodimer.</text>
</comment>
<dbReference type="PANTHER" id="PTHR43014">
    <property type="entry name" value="MERCURIC REDUCTASE"/>
    <property type="match status" value="1"/>
</dbReference>
<dbReference type="GO" id="GO:0050660">
    <property type="term" value="F:flavin adenine dinucleotide binding"/>
    <property type="evidence" value="ECO:0007669"/>
    <property type="project" value="InterPro"/>
</dbReference>
<evidence type="ECO:0000259" key="20">
    <source>
        <dbReference type="Pfam" id="PF07992"/>
    </source>
</evidence>
<dbReference type="SUPFAM" id="SSF51905">
    <property type="entry name" value="FAD/NAD(P)-binding domain"/>
    <property type="match status" value="1"/>
</dbReference>
<evidence type="ECO:0000256" key="16">
    <source>
        <dbReference type="PIRSR" id="PIRSR000350-3"/>
    </source>
</evidence>
<evidence type="ECO:0000256" key="17">
    <source>
        <dbReference type="PIRSR" id="PIRSR000350-4"/>
    </source>
</evidence>
<feature type="binding site" evidence="16">
    <location>
        <position position="265"/>
    </location>
    <ligand>
        <name>NAD(+)</name>
        <dbReference type="ChEBI" id="CHEBI:57540"/>
    </ligand>
</feature>
<dbReference type="RefSeq" id="WP_308292795.1">
    <property type="nucleotide sequence ID" value="NZ_BAAAJZ010000016.1"/>
</dbReference>
<comment type="cofactor">
    <cofactor evidence="16">
        <name>FAD</name>
        <dbReference type="ChEBI" id="CHEBI:57692"/>
    </cofactor>
    <text evidence="16">Binds 1 FAD per subunit.</text>
</comment>
<reference evidence="21 22" key="1">
    <citation type="submission" date="2020-07" db="EMBL/GenBank/DDBJ databases">
        <title>Sequencing the genomes of 1000 actinobacteria strains.</title>
        <authorList>
            <person name="Klenk H.-P."/>
        </authorList>
    </citation>
    <scope>NUCLEOTIDE SEQUENCE [LARGE SCALE GENOMIC DNA]</scope>
    <source>
        <strain evidence="21 22">DSM 44749</strain>
    </source>
</reference>
<dbReference type="GO" id="GO:0003955">
    <property type="term" value="F:NAD(P)H dehydrogenase (quinone) activity"/>
    <property type="evidence" value="ECO:0007669"/>
    <property type="project" value="TreeGrafter"/>
</dbReference>
<dbReference type="InterPro" id="IPR001100">
    <property type="entry name" value="Pyr_nuc-diS_OxRdtase"/>
</dbReference>
<dbReference type="Gene3D" id="3.30.390.30">
    <property type="match status" value="1"/>
</dbReference>
<keyword evidence="12" id="KW-1015">Disulfide bond</keyword>
<evidence type="ECO:0000256" key="12">
    <source>
        <dbReference type="ARBA" id="ARBA00023157"/>
    </source>
</evidence>
<dbReference type="PIRSF" id="PIRSF000350">
    <property type="entry name" value="Mercury_reductase_MerA"/>
    <property type="match status" value="1"/>
</dbReference>
<gene>
    <name evidence="21" type="ORF">HDA37_005808</name>
</gene>
<keyword evidence="8 16" id="KW-0274">FAD</keyword>
<evidence type="ECO:0000256" key="10">
    <source>
        <dbReference type="ARBA" id="ARBA00022914"/>
    </source>
</evidence>
<keyword evidence="11 18" id="KW-0560">Oxidoreductase</keyword>
<dbReference type="InterPro" id="IPR016156">
    <property type="entry name" value="FAD/NAD-linked_Rdtase_dimer_sf"/>
</dbReference>
<evidence type="ECO:0000313" key="22">
    <source>
        <dbReference type="Proteomes" id="UP000549695"/>
    </source>
</evidence>
<dbReference type="InterPro" id="IPR023753">
    <property type="entry name" value="FAD/NAD-binding_dom"/>
</dbReference>
<dbReference type="InterPro" id="IPR036188">
    <property type="entry name" value="FAD/NAD-bd_sf"/>
</dbReference>
<dbReference type="GeneID" id="98055348"/>
<dbReference type="InterPro" id="IPR012999">
    <property type="entry name" value="Pyr_OxRdtase_I_AS"/>
</dbReference>
<evidence type="ECO:0000256" key="6">
    <source>
        <dbReference type="ARBA" id="ARBA00022630"/>
    </source>
</evidence>
<evidence type="ECO:0000256" key="11">
    <source>
        <dbReference type="ARBA" id="ARBA00023002"/>
    </source>
</evidence>
<feature type="binding site" evidence="16">
    <location>
        <begin position="145"/>
        <end position="147"/>
    </location>
    <ligand>
        <name>FAD</name>
        <dbReference type="ChEBI" id="CHEBI:57692"/>
    </ligand>
</feature>
<dbReference type="GO" id="GO:0016668">
    <property type="term" value="F:oxidoreductase activity, acting on a sulfur group of donors, NAD(P) as acceptor"/>
    <property type="evidence" value="ECO:0007669"/>
    <property type="project" value="InterPro"/>
</dbReference>
<evidence type="ECO:0000256" key="2">
    <source>
        <dbReference type="ARBA" id="ARBA00011738"/>
    </source>
</evidence>
<dbReference type="GO" id="GO:0050661">
    <property type="term" value="F:NADP binding"/>
    <property type="evidence" value="ECO:0007669"/>
    <property type="project" value="InterPro"/>
</dbReference>
<name>A0A852WFI9_PSEA5</name>
<dbReference type="InterPro" id="IPR021179">
    <property type="entry name" value="Mercury_reductase_MerA"/>
</dbReference>
<dbReference type="GO" id="GO:0045340">
    <property type="term" value="F:mercury ion binding"/>
    <property type="evidence" value="ECO:0007669"/>
    <property type="project" value="InterPro"/>
</dbReference>
<evidence type="ECO:0000256" key="18">
    <source>
        <dbReference type="RuleBase" id="RU003691"/>
    </source>
</evidence>
<dbReference type="FunFam" id="3.30.390.30:FF:000001">
    <property type="entry name" value="Dihydrolipoyl dehydrogenase"/>
    <property type="match status" value="1"/>
</dbReference>
<dbReference type="Pfam" id="PF07992">
    <property type="entry name" value="Pyr_redox_2"/>
    <property type="match status" value="1"/>
</dbReference>
<feature type="domain" description="Pyridine nucleotide-disulphide oxidoreductase dimerisation" evidence="19">
    <location>
        <begin position="345"/>
        <end position="451"/>
    </location>
</feature>
<dbReference type="Pfam" id="PF02852">
    <property type="entry name" value="Pyr_redox_dim"/>
    <property type="match status" value="1"/>
</dbReference>
<feature type="disulfide bond" description="Redox-active" evidence="17">
    <location>
        <begin position="48"/>
        <end position="53"/>
    </location>
</feature>
<dbReference type="Proteomes" id="UP000549695">
    <property type="component" value="Unassembled WGS sequence"/>
</dbReference>
<dbReference type="PROSITE" id="PS00076">
    <property type="entry name" value="PYRIDINE_REDOX_1"/>
    <property type="match status" value="1"/>
</dbReference>
<feature type="binding site" evidence="16">
    <location>
        <position position="306"/>
    </location>
    <ligand>
        <name>FAD</name>
        <dbReference type="ChEBI" id="CHEBI:57692"/>
    </ligand>
</feature>